<gene>
    <name evidence="2" type="ORF">GCM10022395_21490</name>
</gene>
<name>A0ABP6XT11_9FLAO</name>
<reference evidence="3" key="1">
    <citation type="journal article" date="2019" name="Int. J. Syst. Evol. Microbiol.">
        <title>The Global Catalogue of Microorganisms (GCM) 10K type strain sequencing project: providing services to taxonomists for standard genome sequencing and annotation.</title>
        <authorList>
            <consortium name="The Broad Institute Genomics Platform"/>
            <consortium name="The Broad Institute Genome Sequencing Center for Infectious Disease"/>
            <person name="Wu L."/>
            <person name="Ma J."/>
        </authorList>
    </citation>
    <scope>NUCLEOTIDE SEQUENCE [LARGE SCALE GENOMIC DNA]</scope>
    <source>
        <strain evidence="3">JCM 17111</strain>
    </source>
</reference>
<protein>
    <submittedName>
        <fullName evidence="2">Glycosyltransferase family A protein</fullName>
    </submittedName>
</protein>
<dbReference type="PANTHER" id="PTHR43685">
    <property type="entry name" value="GLYCOSYLTRANSFERASE"/>
    <property type="match status" value="1"/>
</dbReference>
<keyword evidence="3" id="KW-1185">Reference proteome</keyword>
<accession>A0ABP6XT11</accession>
<feature type="domain" description="Glycosyltransferase 2-like" evidence="1">
    <location>
        <begin position="8"/>
        <end position="147"/>
    </location>
</feature>
<sequence>MPMSYRITVVIPCYNDGAYIEDAINSILGQTLNDYQIIIVDDGSDKSTKDILKRLDHEKIKVYYEANKGVSSARNFGIALSESEYILTLDADDYFEPTFLEKALDILETHSDVAVVGCYHYLVSDRKIKHVVRPKGGTITNFLTKNEGLGNALFRRSCWEQVGGYDAHMTTGYEDWEFWIAILAKGWRMEIIKEPLFYYRIKENSRNMKATNFHDLELKSYIFNKHFNIYSAHFKRVTLRLLKNNDRLYKRNIVLTQSIEYRLGRFLLTPFKKIKKLISIK</sequence>
<dbReference type="EMBL" id="BAABCY010000060">
    <property type="protein sequence ID" value="GAA3571796.1"/>
    <property type="molecule type" value="Genomic_DNA"/>
</dbReference>
<dbReference type="CDD" id="cd00761">
    <property type="entry name" value="Glyco_tranf_GTA_type"/>
    <property type="match status" value="1"/>
</dbReference>
<dbReference type="Gene3D" id="3.90.550.10">
    <property type="entry name" value="Spore Coat Polysaccharide Biosynthesis Protein SpsA, Chain A"/>
    <property type="match status" value="1"/>
</dbReference>
<organism evidence="2 3">
    <name type="scientific">Snuella lapsa</name>
    <dbReference type="NCBI Taxonomy" id="870481"/>
    <lineage>
        <taxon>Bacteria</taxon>
        <taxon>Pseudomonadati</taxon>
        <taxon>Bacteroidota</taxon>
        <taxon>Flavobacteriia</taxon>
        <taxon>Flavobacteriales</taxon>
        <taxon>Flavobacteriaceae</taxon>
        <taxon>Snuella</taxon>
    </lineage>
</organism>
<dbReference type="Proteomes" id="UP001500954">
    <property type="component" value="Unassembled WGS sequence"/>
</dbReference>
<dbReference type="Pfam" id="PF00535">
    <property type="entry name" value="Glycos_transf_2"/>
    <property type="match status" value="1"/>
</dbReference>
<dbReference type="PANTHER" id="PTHR43685:SF2">
    <property type="entry name" value="GLYCOSYLTRANSFERASE 2-LIKE DOMAIN-CONTAINING PROTEIN"/>
    <property type="match status" value="1"/>
</dbReference>
<dbReference type="InterPro" id="IPR001173">
    <property type="entry name" value="Glyco_trans_2-like"/>
</dbReference>
<dbReference type="InterPro" id="IPR050834">
    <property type="entry name" value="Glycosyltransf_2"/>
</dbReference>
<dbReference type="SUPFAM" id="SSF53448">
    <property type="entry name" value="Nucleotide-diphospho-sugar transferases"/>
    <property type="match status" value="1"/>
</dbReference>
<evidence type="ECO:0000313" key="2">
    <source>
        <dbReference type="EMBL" id="GAA3571796.1"/>
    </source>
</evidence>
<dbReference type="InterPro" id="IPR029044">
    <property type="entry name" value="Nucleotide-diphossugar_trans"/>
</dbReference>
<evidence type="ECO:0000313" key="3">
    <source>
        <dbReference type="Proteomes" id="UP001500954"/>
    </source>
</evidence>
<comment type="caution">
    <text evidence="2">The sequence shown here is derived from an EMBL/GenBank/DDBJ whole genome shotgun (WGS) entry which is preliminary data.</text>
</comment>
<evidence type="ECO:0000259" key="1">
    <source>
        <dbReference type="Pfam" id="PF00535"/>
    </source>
</evidence>
<proteinExistence type="predicted"/>